<dbReference type="PRINTS" id="PR00463">
    <property type="entry name" value="EP450I"/>
</dbReference>
<evidence type="ECO:0000256" key="1">
    <source>
        <dbReference type="ARBA" id="ARBA00001971"/>
    </source>
</evidence>
<dbReference type="Proteomes" id="UP001498421">
    <property type="component" value="Unassembled WGS sequence"/>
</dbReference>
<feature type="transmembrane region" description="Helical" evidence="6">
    <location>
        <begin position="6"/>
        <end position="28"/>
    </location>
</feature>
<evidence type="ECO:0000256" key="6">
    <source>
        <dbReference type="SAM" id="Phobius"/>
    </source>
</evidence>
<dbReference type="EMBL" id="JAZAVK010000001">
    <property type="protein sequence ID" value="KAK7433287.1"/>
    <property type="molecule type" value="Genomic_DNA"/>
</dbReference>
<comment type="similarity">
    <text evidence="5">Belongs to the cytochrome P450 family.</text>
</comment>
<proteinExistence type="inferred from homology"/>
<dbReference type="SUPFAM" id="SSF48264">
    <property type="entry name" value="Cytochrome P450"/>
    <property type="match status" value="1"/>
</dbReference>
<evidence type="ECO:0000256" key="5">
    <source>
        <dbReference type="RuleBase" id="RU000461"/>
    </source>
</evidence>
<dbReference type="Pfam" id="PF00067">
    <property type="entry name" value="p450"/>
    <property type="match status" value="1"/>
</dbReference>
<keyword evidence="2 5" id="KW-0349">Heme</keyword>
<dbReference type="InterPro" id="IPR036396">
    <property type="entry name" value="Cyt_P450_sf"/>
</dbReference>
<keyword evidence="5" id="KW-0560">Oxidoreductase</keyword>
<reference evidence="7 8" key="1">
    <citation type="journal article" date="2025" name="Microbiol. Resour. Announc.">
        <title>Draft genome sequences for Neonectria magnoliae and Neonectria punicea, canker pathogens of Liriodendron tulipifera and Acer saccharum in West Virginia.</title>
        <authorList>
            <person name="Petronek H.M."/>
            <person name="Kasson M.T."/>
            <person name="Metheny A.M."/>
            <person name="Stauder C.M."/>
            <person name="Lovett B."/>
            <person name="Lynch S.C."/>
            <person name="Garnas J.R."/>
            <person name="Kasson L.R."/>
            <person name="Stajich J.E."/>
        </authorList>
    </citation>
    <scope>NUCLEOTIDE SEQUENCE [LARGE SCALE GENOMIC DNA]</scope>
    <source>
        <strain evidence="7 8">NRRL 64651</strain>
    </source>
</reference>
<evidence type="ECO:0000313" key="7">
    <source>
        <dbReference type="EMBL" id="KAK7433287.1"/>
    </source>
</evidence>
<evidence type="ECO:0000313" key="8">
    <source>
        <dbReference type="Proteomes" id="UP001498421"/>
    </source>
</evidence>
<comment type="cofactor">
    <cofactor evidence="1">
        <name>heme</name>
        <dbReference type="ChEBI" id="CHEBI:30413"/>
    </cofactor>
</comment>
<dbReference type="CDD" id="cd11062">
    <property type="entry name" value="CYP58-like"/>
    <property type="match status" value="1"/>
</dbReference>
<evidence type="ECO:0000256" key="3">
    <source>
        <dbReference type="ARBA" id="ARBA00022723"/>
    </source>
</evidence>
<name>A0ABR1II13_9HYPO</name>
<dbReference type="Gene3D" id="1.10.630.10">
    <property type="entry name" value="Cytochrome P450"/>
    <property type="match status" value="1"/>
</dbReference>
<sequence>MALASIIPVWSSSLWLTLGALVTAVWLAKCLYRLYIHPLSGVPGPRLAACSSLWLAWHTFVGDECTAVFELHKQYGPVLRVGPNDVDIADGDAVEPIYLDRGGFQKTQAYSKFDIDGHPTIFSTRTLAERANRAKAVVSLFSTASIRNSQHVLGRVVDEFVARLQDEARTGKPVDVLNLSRGMAIDAVTAYLFHEQYGGISEGTSHMSASPFVDAYVGVGAFFNLLPGHLGDWLMPLIDLTMGGAETAHSMTLVDQYTSHLSKTASVGSGSYASRLLERSVPQKQVQVELKDVCFAGTDSTSINMATILWHLSKNPDIYSKLREEVLYRTANDEDAMTGPYLRGVVREGLRLSMANPIRLPRLVPKSGWHYHDHFFPAGTSVGVASFQLHQDEDVFPDAQQFSPGRWLDPPDQMLTNFFAFGKGSRACIAQNLGTAELTLATVRVVQADVLRGATVVRDRVEILEWFNSRVLGEQILIQFDSESNKGLM</sequence>
<evidence type="ECO:0008006" key="9">
    <source>
        <dbReference type="Google" id="ProtNLM"/>
    </source>
</evidence>
<accession>A0ABR1II13</accession>
<dbReference type="InterPro" id="IPR002401">
    <property type="entry name" value="Cyt_P450_E_grp-I"/>
</dbReference>
<dbReference type="PANTHER" id="PTHR24305:SF156">
    <property type="entry name" value="P450, PUTATIVE (EUROFUNG)-RELATED"/>
    <property type="match status" value="1"/>
</dbReference>
<keyword evidence="6" id="KW-1133">Transmembrane helix</keyword>
<dbReference type="PROSITE" id="PS00086">
    <property type="entry name" value="CYTOCHROME_P450"/>
    <property type="match status" value="1"/>
</dbReference>
<keyword evidence="4 5" id="KW-0408">Iron</keyword>
<dbReference type="InterPro" id="IPR001128">
    <property type="entry name" value="Cyt_P450"/>
</dbReference>
<keyword evidence="6" id="KW-0472">Membrane</keyword>
<dbReference type="InterPro" id="IPR017972">
    <property type="entry name" value="Cyt_P450_CS"/>
</dbReference>
<evidence type="ECO:0000256" key="2">
    <source>
        <dbReference type="ARBA" id="ARBA00022617"/>
    </source>
</evidence>
<keyword evidence="8" id="KW-1185">Reference proteome</keyword>
<dbReference type="PANTHER" id="PTHR24305">
    <property type="entry name" value="CYTOCHROME P450"/>
    <property type="match status" value="1"/>
</dbReference>
<evidence type="ECO:0000256" key="4">
    <source>
        <dbReference type="ARBA" id="ARBA00023004"/>
    </source>
</evidence>
<keyword evidence="6" id="KW-0812">Transmembrane</keyword>
<keyword evidence="3 5" id="KW-0479">Metal-binding</keyword>
<protein>
    <recommendedName>
        <fullName evidence="9">Cytochrome P450</fullName>
    </recommendedName>
</protein>
<gene>
    <name evidence="7" type="ORF">QQZ08_000225</name>
</gene>
<organism evidence="7 8">
    <name type="scientific">Neonectria magnoliae</name>
    <dbReference type="NCBI Taxonomy" id="2732573"/>
    <lineage>
        <taxon>Eukaryota</taxon>
        <taxon>Fungi</taxon>
        <taxon>Dikarya</taxon>
        <taxon>Ascomycota</taxon>
        <taxon>Pezizomycotina</taxon>
        <taxon>Sordariomycetes</taxon>
        <taxon>Hypocreomycetidae</taxon>
        <taxon>Hypocreales</taxon>
        <taxon>Nectriaceae</taxon>
        <taxon>Neonectria</taxon>
    </lineage>
</organism>
<dbReference type="InterPro" id="IPR050121">
    <property type="entry name" value="Cytochrome_P450_monoxygenase"/>
</dbReference>
<keyword evidence="5" id="KW-0503">Monooxygenase</keyword>
<comment type="caution">
    <text evidence="7">The sequence shown here is derived from an EMBL/GenBank/DDBJ whole genome shotgun (WGS) entry which is preliminary data.</text>
</comment>